<dbReference type="AlphaFoldDB" id="A0A5C5U5S2"/>
<dbReference type="EMBL" id="VOHK01000003">
    <property type="protein sequence ID" value="TWT21218.1"/>
    <property type="molecule type" value="Genomic_DNA"/>
</dbReference>
<comment type="caution">
    <text evidence="1">The sequence shown here is derived from an EMBL/GenBank/DDBJ whole genome shotgun (WGS) entry which is preliminary data.</text>
</comment>
<evidence type="ECO:0000313" key="1">
    <source>
        <dbReference type="EMBL" id="TWT21218.1"/>
    </source>
</evidence>
<protein>
    <submittedName>
        <fullName evidence="1">Uncharacterized protein</fullName>
    </submittedName>
</protein>
<keyword evidence="2" id="KW-1185">Reference proteome</keyword>
<name>A0A5C5U5S2_9GAMM</name>
<evidence type="ECO:0000313" key="2">
    <source>
        <dbReference type="Proteomes" id="UP000319980"/>
    </source>
</evidence>
<dbReference type="Proteomes" id="UP000319980">
    <property type="component" value="Unassembled WGS sequence"/>
</dbReference>
<organism evidence="1 2">
    <name type="scientific">Luteimonas marina</name>
    <dbReference type="NCBI Taxonomy" id="488485"/>
    <lineage>
        <taxon>Bacteria</taxon>
        <taxon>Pseudomonadati</taxon>
        <taxon>Pseudomonadota</taxon>
        <taxon>Gammaproteobacteria</taxon>
        <taxon>Lysobacterales</taxon>
        <taxon>Lysobacteraceae</taxon>
        <taxon>Luteimonas</taxon>
    </lineage>
</organism>
<dbReference type="RefSeq" id="WP_146386728.1">
    <property type="nucleotide sequence ID" value="NZ_VOHK01000003.1"/>
</dbReference>
<accession>A0A5C5U5S2</accession>
<gene>
    <name evidence="1" type="ORF">FQY83_07605</name>
</gene>
<reference evidence="1 2" key="1">
    <citation type="journal article" date="2008" name="Int. J. Syst. Evol. Microbiol.">
        <title>Luteimonas marina sp. nov., isolated from seawater.</title>
        <authorList>
            <person name="Baik K.S."/>
            <person name="Park S.C."/>
            <person name="Kim M.S."/>
            <person name="Kim E.M."/>
            <person name="Park C."/>
            <person name="Chun J."/>
            <person name="Seong C.N."/>
        </authorList>
    </citation>
    <scope>NUCLEOTIDE SEQUENCE [LARGE SCALE GENOMIC DNA]</scope>
    <source>
        <strain evidence="1 2">FR1330</strain>
    </source>
</reference>
<sequence length="99" mass="10222">MSWDPLQREILAALGHMVYAVDGGDAAAVAPEPPPATAVPGPAIDPLMRALLRAAGRDAGDGEALALCRSLLPPGGLRDAAARRALWPRLRGLRAGPAR</sequence>
<proteinExistence type="predicted"/>